<geneLocation type="mitochondrion" evidence="7"/>
<dbReference type="GO" id="GO:0015078">
    <property type="term" value="F:proton transmembrane transporter activity"/>
    <property type="evidence" value="ECO:0007669"/>
    <property type="project" value="UniProtKB-UniRule"/>
</dbReference>
<evidence type="ECO:0000256" key="1">
    <source>
        <dbReference type="ARBA" id="ARBA00004167"/>
    </source>
</evidence>
<keyword evidence="6" id="KW-0375">Hydrogen ion transport</keyword>
<comment type="subcellular location">
    <subcellularLocation>
        <location evidence="1">Membrane</location>
        <topology evidence="1">Single-pass membrane protein</topology>
    </subcellularLocation>
    <subcellularLocation>
        <location evidence="6">Mitochondrion inner membrane</location>
        <topology evidence="6">Single-pass membrane protein</topology>
    </subcellularLocation>
</comment>
<evidence type="ECO:0000256" key="5">
    <source>
        <dbReference type="ARBA" id="ARBA00023136"/>
    </source>
</evidence>
<keyword evidence="6 7" id="KW-0496">Mitochondrion</keyword>
<protein>
    <recommendedName>
        <fullName evidence="6">ATP synthase protein 8</fullName>
    </recommendedName>
</protein>
<sequence>MPQLIPFYFMHLLTVGIIGFSIALYLNATVTLPAILKRKLVRQTIVKG</sequence>
<comment type="subunit">
    <text evidence="6">F-type ATPases have 2 components, CF(1) - the catalytic core - and CF(0) - the membrane proton channel.</text>
</comment>
<evidence type="ECO:0000256" key="4">
    <source>
        <dbReference type="ARBA" id="ARBA00022989"/>
    </source>
</evidence>
<evidence type="ECO:0000256" key="2">
    <source>
        <dbReference type="ARBA" id="ARBA00008892"/>
    </source>
</evidence>
<dbReference type="GO" id="GO:0005743">
    <property type="term" value="C:mitochondrial inner membrane"/>
    <property type="evidence" value="ECO:0007669"/>
    <property type="project" value="UniProtKB-SubCell"/>
</dbReference>
<evidence type="ECO:0000313" key="8">
    <source>
        <dbReference type="EMBL" id="AGS44270.1"/>
    </source>
</evidence>
<reference evidence="8" key="2">
    <citation type="submission" date="2013-04" db="EMBL/GenBank/DDBJ databases">
        <authorList>
            <person name="Hegedusova E."/>
            <person name="Brejova B."/>
            <person name="Nosek J."/>
        </authorList>
    </citation>
    <scope>NUCLEOTIDE SEQUENCE</scope>
    <source>
        <strain evidence="8">FR-392-06-SUB1</strain>
    </source>
</reference>
<evidence type="ECO:0000256" key="3">
    <source>
        <dbReference type="ARBA" id="ARBA00022692"/>
    </source>
</evidence>
<name>D8WJ05_9ASCO</name>
<dbReference type="GeneID" id="9480759"/>
<keyword evidence="3 6" id="KW-0812">Transmembrane</keyword>
<reference evidence="9" key="3">
    <citation type="journal article" date="2017" name="BMC Microbiol.">
        <title>Competition assays and physiological experiments of soil and phyllosphere yeasts identify Candida subhashii as a novel antagonist of filamentous fungi.</title>
        <authorList>
            <person name="Hilber-Bodmer M."/>
            <person name="Schmid M."/>
            <person name="Ahrens C.H."/>
            <person name="Freimoser F.M."/>
        </authorList>
    </citation>
    <scope>NUCLEOTIDE SEQUENCE</scope>
    <source>
        <strain evidence="9">FGA 2.2</strain>
    </source>
</reference>
<keyword evidence="6" id="KW-0406">Ion transport</keyword>
<dbReference type="RefSeq" id="YP_003795187.1">
    <property type="nucleotide sequence ID" value="NC_014337.1"/>
</dbReference>
<evidence type="ECO:0000313" key="9">
    <source>
        <dbReference type="EMBL" id="APC61688.1"/>
    </source>
</evidence>
<evidence type="ECO:0000313" key="7">
    <source>
        <dbReference type="EMBL" id="ACY66199.1"/>
    </source>
</evidence>
<dbReference type="InterPro" id="IPR009230">
    <property type="entry name" value="ATP_synth_su8_fun"/>
</dbReference>
<comment type="similarity">
    <text evidence="2 6">Belongs to the ATPase protein 8 family.</text>
</comment>
<keyword evidence="6" id="KW-0138">CF(0)</keyword>
<comment type="function">
    <text evidence="6">Mitochondrial membrane ATP synthase (F(1)F(0) ATP synthase or Complex V) produces ATP from ADP in the presence of a proton gradient across the membrane which is generated by electron transport complexes of the respiratory chain. F-type ATPases consist of two structural domains, F(1) - containing the extramembraneous catalytic core and F(0) - containing the membrane proton channel, linked together by a central stalk and a peripheral stalk. During catalysis, ATP synthesis in the catalytic domain of F(1) is coupled via a rotary mechanism of the central stalk subunits to proton translocation. Part of the complex F(0) domain. Minor subunit located with subunit a in the membrane.</text>
</comment>
<evidence type="ECO:0000256" key="6">
    <source>
        <dbReference type="RuleBase" id="RU368038"/>
    </source>
</evidence>
<dbReference type="EMBL" id="GU126492">
    <property type="protein sequence ID" value="ACY66199.1"/>
    <property type="molecule type" value="Genomic_DNA"/>
</dbReference>
<gene>
    <name evidence="7" type="primary">atp8</name>
    <name evidence="8" type="ORF">H731CANSUB-C_002</name>
</gene>
<accession>D8WJ05</accession>
<keyword evidence="6" id="KW-0066">ATP synthesis</keyword>
<dbReference type="EMBL" id="KX781248">
    <property type="protein sequence ID" value="APC61688.1"/>
    <property type="molecule type" value="Genomic_DNA"/>
</dbReference>
<feature type="transmembrane region" description="Helical" evidence="6">
    <location>
        <begin position="12"/>
        <end position="36"/>
    </location>
</feature>
<reference evidence="7" key="1">
    <citation type="journal article" date="2010" name="Microbiology (Mosc.)">
        <title>The mitochondrial genome of the pathogenic yeast Candida subhashii: GC-rich linear DNA with a protein covalently attached to their 5' termini.</title>
        <authorList>
            <person name="Fricova D."/>
            <person name="Valach M."/>
            <person name="Farkas Z."/>
            <person name="Pfeiffer I."/>
            <person name="Kucsera J."/>
            <person name="Tomaska L."/>
            <person name="Nosek J."/>
        </authorList>
    </citation>
    <scope>NUCLEOTIDE SEQUENCE</scope>
    <source>
        <strain evidence="7">FR 392</strain>
    </source>
</reference>
<dbReference type="Pfam" id="PF05933">
    <property type="entry name" value="Fun_ATP-synt_8"/>
    <property type="match status" value="1"/>
</dbReference>
<dbReference type="EMBL" id="KC993184">
    <property type="protein sequence ID" value="AGS44270.1"/>
    <property type="molecule type" value="Genomic_DNA"/>
</dbReference>
<proteinExistence type="inferred from homology"/>
<keyword evidence="6" id="KW-0813">Transport</keyword>
<keyword evidence="5 6" id="KW-0472">Membrane</keyword>
<dbReference type="GO" id="GO:0015986">
    <property type="term" value="P:proton motive force-driven ATP synthesis"/>
    <property type="evidence" value="ECO:0007669"/>
    <property type="project" value="UniProtKB-UniRule"/>
</dbReference>
<dbReference type="GO" id="GO:0045259">
    <property type="term" value="C:proton-transporting ATP synthase complex"/>
    <property type="evidence" value="ECO:0007669"/>
    <property type="project" value="UniProtKB-KW"/>
</dbReference>
<organism evidence="7">
    <name type="scientific">[Candida] subhashii</name>
    <dbReference type="NCBI Taxonomy" id="561895"/>
    <lineage>
        <taxon>Eukaryota</taxon>
        <taxon>Fungi</taxon>
        <taxon>Dikarya</taxon>
        <taxon>Ascomycota</taxon>
        <taxon>Saccharomycotina</taxon>
        <taxon>Pichiomycetes</taxon>
        <taxon>Debaryomycetaceae</taxon>
        <taxon>Spathaspora</taxon>
    </lineage>
</organism>
<keyword evidence="4 6" id="KW-1133">Transmembrane helix</keyword>
<dbReference type="AlphaFoldDB" id="D8WJ05"/>